<organism evidence="2 3">
    <name type="scientific">Amedibacillus dolichus</name>
    <dbReference type="NCBI Taxonomy" id="31971"/>
    <lineage>
        <taxon>Bacteria</taxon>
        <taxon>Bacillati</taxon>
        <taxon>Bacillota</taxon>
        <taxon>Erysipelotrichia</taxon>
        <taxon>Erysipelotrichales</taxon>
        <taxon>Erysipelotrichaceae</taxon>
        <taxon>Amedibacillus</taxon>
    </lineage>
</organism>
<dbReference type="PANTHER" id="PTHR46246">
    <property type="entry name" value="GUANOSINE-3',5'-BIS(DIPHOSPHATE) 3'-PYROPHOSPHOHYDROLASE MESH1"/>
    <property type="match status" value="1"/>
</dbReference>
<reference evidence="2" key="1">
    <citation type="submission" date="2021-02" db="EMBL/GenBank/DDBJ databases">
        <title>Infant gut strain persistence is associated with maternal origin, phylogeny, and functional potential including surface adhesion and iron acquisition.</title>
        <authorList>
            <person name="Lou Y.C."/>
        </authorList>
    </citation>
    <scope>NUCLEOTIDE SEQUENCE</scope>
    <source>
        <strain evidence="2">L3_108_103G1_dasL3_108_103G1_concoct_2</strain>
    </source>
</reference>
<dbReference type="InterPro" id="IPR003607">
    <property type="entry name" value="HD/PDEase_dom"/>
</dbReference>
<evidence type="ECO:0000259" key="1">
    <source>
        <dbReference type="SMART" id="SM00471"/>
    </source>
</evidence>
<feature type="domain" description="HD/PDEase" evidence="1">
    <location>
        <begin position="96"/>
        <end position="203"/>
    </location>
</feature>
<dbReference type="Pfam" id="PF13328">
    <property type="entry name" value="HD_4"/>
    <property type="match status" value="1"/>
</dbReference>
<proteinExistence type="predicted"/>
<dbReference type="Proteomes" id="UP000753219">
    <property type="component" value="Unassembled WGS sequence"/>
</dbReference>
<dbReference type="Gene3D" id="1.10.3210.10">
    <property type="entry name" value="Hypothetical protein af1432"/>
    <property type="match status" value="1"/>
</dbReference>
<gene>
    <name evidence="2" type="ORF">KHZ85_09255</name>
</gene>
<accession>A0A942WIL5</accession>
<dbReference type="RefSeq" id="WP_278640710.1">
    <property type="nucleotide sequence ID" value="NZ_JAGZMZ010000030.1"/>
</dbReference>
<comment type="caution">
    <text evidence="2">The sequence shown here is derived from an EMBL/GenBank/DDBJ whole genome shotgun (WGS) entry which is preliminary data.</text>
</comment>
<sequence length="312" mass="36701">MIHYFQSENANSVFKIQGEGAYVYSKLTHTYERCNLYAEILTQKQKYHEIDEREAKRLIHQLEGEEVSLARHQNMKLHKAIAFASVAHAGQYRKGTNIPYIVHPFEVAQILSEAGAEEDIICAGLLHDIIEDTSYTATDLEKEFGKRVSELVLACTQECEGCWEQRKQHYLDYLTREATLDTMMISCADKLANIRSSKENYEKEGERFWGRFNSGKEGHSWYFSKLIDAFAPLQNYNMFWELNAIYKELFVVCYQGENVLYQTNGWETYVYRKESEKWVLENLSQAELEKQRLQKIDENEMRRIVMKWEMGD</sequence>
<dbReference type="AlphaFoldDB" id="A0A942WIL5"/>
<dbReference type="SMART" id="SM00471">
    <property type="entry name" value="HDc"/>
    <property type="match status" value="1"/>
</dbReference>
<dbReference type="InterPro" id="IPR052194">
    <property type="entry name" value="MESH1"/>
</dbReference>
<dbReference type="EMBL" id="JAGZMZ010000030">
    <property type="protein sequence ID" value="MBS4884932.1"/>
    <property type="molecule type" value="Genomic_DNA"/>
</dbReference>
<evidence type="ECO:0000313" key="3">
    <source>
        <dbReference type="Proteomes" id="UP000753219"/>
    </source>
</evidence>
<dbReference type="GO" id="GO:0008893">
    <property type="term" value="F:guanosine-3',5'-bis(diphosphate) 3'-diphosphatase activity"/>
    <property type="evidence" value="ECO:0007669"/>
    <property type="project" value="TreeGrafter"/>
</dbReference>
<protein>
    <submittedName>
        <fullName evidence="2">Bifunctional (P)ppGpp synthetase/guanosine-3',5'-bis(Diphosphate) 3'-pyrophosphohydrolase</fullName>
    </submittedName>
</protein>
<evidence type="ECO:0000313" key="2">
    <source>
        <dbReference type="EMBL" id="MBS4884932.1"/>
    </source>
</evidence>
<dbReference type="PANTHER" id="PTHR46246:SF1">
    <property type="entry name" value="GUANOSINE-3',5'-BIS(DIPHOSPHATE) 3'-PYROPHOSPHOHYDROLASE MESH1"/>
    <property type="match status" value="1"/>
</dbReference>
<name>A0A942WIL5_9FIRM</name>
<dbReference type="CDD" id="cd00077">
    <property type="entry name" value="HDc"/>
    <property type="match status" value="1"/>
</dbReference>
<dbReference type="SUPFAM" id="SSF109604">
    <property type="entry name" value="HD-domain/PDEase-like"/>
    <property type="match status" value="1"/>
</dbReference>